<sequence length="146" mass="14245">MAWSCSPTETKNSACCRMSNNSSGLTICSPCGALAAATAGAGTGSGAGSKAYASAAADSNGSVEGASCSVAGMLCASSFSSQGLGGSGVAGRVGTGALSSATTWATESCQERTASLSWRRIRTQSQPSNPDSSASAPPRPYTTVAE</sequence>
<proteinExistence type="predicted"/>
<evidence type="ECO:0000256" key="1">
    <source>
        <dbReference type="SAM" id="MobiDB-lite"/>
    </source>
</evidence>
<accession>A0A645J2M9</accession>
<comment type="caution">
    <text evidence="2">The sequence shown here is derived from an EMBL/GenBank/DDBJ whole genome shotgun (WGS) entry which is preliminary data.</text>
</comment>
<gene>
    <name evidence="2" type="ORF">SDC9_205380</name>
</gene>
<dbReference type="EMBL" id="VSSQ01129529">
    <property type="protein sequence ID" value="MPN57686.1"/>
    <property type="molecule type" value="Genomic_DNA"/>
</dbReference>
<reference evidence="2" key="1">
    <citation type="submission" date="2019-08" db="EMBL/GenBank/DDBJ databases">
        <authorList>
            <person name="Kucharzyk K."/>
            <person name="Murdoch R.W."/>
            <person name="Higgins S."/>
            <person name="Loffler F."/>
        </authorList>
    </citation>
    <scope>NUCLEOTIDE SEQUENCE</scope>
</reference>
<dbReference type="AlphaFoldDB" id="A0A645J2M9"/>
<organism evidence="2">
    <name type="scientific">bioreactor metagenome</name>
    <dbReference type="NCBI Taxonomy" id="1076179"/>
    <lineage>
        <taxon>unclassified sequences</taxon>
        <taxon>metagenomes</taxon>
        <taxon>ecological metagenomes</taxon>
    </lineage>
</organism>
<name>A0A645J2M9_9ZZZZ</name>
<feature type="region of interest" description="Disordered" evidence="1">
    <location>
        <begin position="113"/>
        <end position="146"/>
    </location>
</feature>
<feature type="compositionally biased region" description="Low complexity" evidence="1">
    <location>
        <begin position="124"/>
        <end position="136"/>
    </location>
</feature>
<evidence type="ECO:0000313" key="2">
    <source>
        <dbReference type="EMBL" id="MPN57686.1"/>
    </source>
</evidence>
<protein>
    <submittedName>
        <fullName evidence="2">Uncharacterized protein</fullName>
    </submittedName>
</protein>